<name>A0AAE1I790_9HYPO</name>
<feature type="chain" id="PRO_5041976374" evidence="1">
    <location>
        <begin position="19"/>
        <end position="176"/>
    </location>
</feature>
<protein>
    <submittedName>
        <fullName evidence="2">Uncharacterized protein</fullName>
    </submittedName>
</protein>
<sequence length="176" mass="20111">MLPFALLFSSVIIRSLLGHRLWPFMFRAPFVSTPMTFQKPTLSIDIFSTQPSPLAIGLYRHDAASTPRDIGPKSHKCLLRFSIQLPSTDKVVSLQSRKIDRTFGLGFTVDIPLGESNEEDGFGVIHQYDRALEKYGSRQYTPGWRWPSEYEASLWQSTALTDEQFEFTELHLDEPV</sequence>
<feature type="signal peptide" evidence="1">
    <location>
        <begin position="1"/>
        <end position="18"/>
    </location>
</feature>
<dbReference type="Proteomes" id="UP001273209">
    <property type="component" value="Unassembled WGS sequence"/>
</dbReference>
<reference evidence="2" key="1">
    <citation type="submission" date="2023-11" db="EMBL/GenBank/DDBJ databases">
        <title>The genome sequences of three competitors of mushroom-forming fungi.</title>
        <authorList>
            <person name="Beijen E."/>
            <person name="Ohm R.A."/>
        </authorList>
    </citation>
    <scope>NUCLEOTIDE SEQUENCE</scope>
    <source>
        <strain evidence="2">CBS 100526</strain>
    </source>
</reference>
<proteinExistence type="predicted"/>
<organism evidence="2 3">
    <name type="scientific">Trichoderma aggressivum f. europaeum</name>
    <dbReference type="NCBI Taxonomy" id="173218"/>
    <lineage>
        <taxon>Eukaryota</taxon>
        <taxon>Fungi</taxon>
        <taxon>Dikarya</taxon>
        <taxon>Ascomycota</taxon>
        <taxon>Pezizomycotina</taxon>
        <taxon>Sordariomycetes</taxon>
        <taxon>Hypocreomycetidae</taxon>
        <taxon>Hypocreales</taxon>
        <taxon>Hypocreaceae</taxon>
        <taxon>Trichoderma</taxon>
    </lineage>
</organism>
<gene>
    <name evidence="2" type="ORF">Triagg1_8965</name>
</gene>
<dbReference type="AlphaFoldDB" id="A0AAE1I790"/>
<dbReference type="GeneID" id="87923774"/>
<keyword evidence="1" id="KW-0732">Signal</keyword>
<evidence type="ECO:0000256" key="1">
    <source>
        <dbReference type="SAM" id="SignalP"/>
    </source>
</evidence>
<keyword evidence="3" id="KW-1185">Reference proteome</keyword>
<evidence type="ECO:0000313" key="2">
    <source>
        <dbReference type="EMBL" id="KAK4064778.1"/>
    </source>
</evidence>
<evidence type="ECO:0000313" key="3">
    <source>
        <dbReference type="Proteomes" id="UP001273209"/>
    </source>
</evidence>
<comment type="caution">
    <text evidence="2">The sequence shown here is derived from an EMBL/GenBank/DDBJ whole genome shotgun (WGS) entry which is preliminary data.</text>
</comment>
<dbReference type="RefSeq" id="XP_062752087.1">
    <property type="nucleotide sequence ID" value="XM_062903869.1"/>
</dbReference>
<accession>A0AAE1I790</accession>
<dbReference type="EMBL" id="JAWRVG010000047">
    <property type="protein sequence ID" value="KAK4064778.1"/>
    <property type="molecule type" value="Genomic_DNA"/>
</dbReference>